<keyword evidence="3" id="KW-1185">Reference proteome</keyword>
<organism evidence="2 3">
    <name type="scientific">Fistulifera solaris</name>
    <name type="common">Oleaginous diatom</name>
    <dbReference type="NCBI Taxonomy" id="1519565"/>
    <lineage>
        <taxon>Eukaryota</taxon>
        <taxon>Sar</taxon>
        <taxon>Stramenopiles</taxon>
        <taxon>Ochrophyta</taxon>
        <taxon>Bacillariophyta</taxon>
        <taxon>Bacillariophyceae</taxon>
        <taxon>Bacillariophycidae</taxon>
        <taxon>Naviculales</taxon>
        <taxon>Naviculaceae</taxon>
        <taxon>Fistulifera</taxon>
    </lineage>
</organism>
<dbReference type="EMBL" id="BDSP01000109">
    <property type="protein sequence ID" value="GAX16727.1"/>
    <property type="molecule type" value="Genomic_DNA"/>
</dbReference>
<feature type="region of interest" description="Disordered" evidence="1">
    <location>
        <begin position="110"/>
        <end position="145"/>
    </location>
</feature>
<gene>
    <name evidence="2" type="ORF">FisN_21Hh170</name>
</gene>
<dbReference type="InParanoid" id="A0A1Z5JRT4"/>
<dbReference type="AlphaFoldDB" id="A0A1Z5JRT4"/>
<evidence type="ECO:0000256" key="1">
    <source>
        <dbReference type="SAM" id="MobiDB-lite"/>
    </source>
</evidence>
<evidence type="ECO:0000313" key="3">
    <source>
        <dbReference type="Proteomes" id="UP000198406"/>
    </source>
</evidence>
<evidence type="ECO:0000313" key="2">
    <source>
        <dbReference type="EMBL" id="GAX16727.1"/>
    </source>
</evidence>
<protein>
    <submittedName>
        <fullName evidence="2">Uncharacterized protein</fullName>
    </submittedName>
</protein>
<sequence length="281" mass="32112">MSDQAHEPPFTDDLSHDIAAGLTALLHESQQLASMLLRKEQQHSPAIRKRLLQLCDRVAALERSVEITQKRLEEEAAVIHEMELLEKRAIERRHALILMLDQAHRGESTSLSSSILQQQSSNSTRFPSSATQLPLSNDPPRKNSDIRQSFERRQQFLTTRPKTPPVVVDTTSLESWPIQFERITKDELELSIPRTMRSGISVAMLNDALSDLEQLLEQTGDSWVTEQEIRQYCSFFRYGEATARAMLLLLCNLHRVTQRPEKGGDFIYEVPVLRDRVSQAD</sequence>
<feature type="compositionally biased region" description="Low complexity" evidence="1">
    <location>
        <begin position="110"/>
        <end position="124"/>
    </location>
</feature>
<accession>A0A1Z5JRT4</accession>
<feature type="compositionally biased region" description="Polar residues" evidence="1">
    <location>
        <begin position="125"/>
        <end position="135"/>
    </location>
</feature>
<proteinExistence type="predicted"/>
<dbReference type="Proteomes" id="UP000198406">
    <property type="component" value="Unassembled WGS sequence"/>
</dbReference>
<reference evidence="2 3" key="1">
    <citation type="journal article" date="2015" name="Plant Cell">
        <title>Oil accumulation by the oleaginous diatom Fistulifera solaris as revealed by the genome and transcriptome.</title>
        <authorList>
            <person name="Tanaka T."/>
            <person name="Maeda Y."/>
            <person name="Veluchamy A."/>
            <person name="Tanaka M."/>
            <person name="Abida H."/>
            <person name="Marechal E."/>
            <person name="Bowler C."/>
            <person name="Muto M."/>
            <person name="Sunaga Y."/>
            <person name="Tanaka M."/>
            <person name="Yoshino T."/>
            <person name="Taniguchi T."/>
            <person name="Fukuda Y."/>
            <person name="Nemoto M."/>
            <person name="Matsumoto M."/>
            <person name="Wong P.S."/>
            <person name="Aburatani S."/>
            <person name="Fujibuchi W."/>
        </authorList>
    </citation>
    <scope>NUCLEOTIDE SEQUENCE [LARGE SCALE GENOMIC DNA]</scope>
    <source>
        <strain evidence="2 3">JPCC DA0580</strain>
    </source>
</reference>
<comment type="caution">
    <text evidence="2">The sequence shown here is derived from an EMBL/GenBank/DDBJ whole genome shotgun (WGS) entry which is preliminary data.</text>
</comment>
<dbReference type="OrthoDB" id="192966at2759"/>
<name>A0A1Z5JRT4_FISSO</name>